<keyword evidence="4" id="KW-1133">Transmembrane helix</keyword>
<dbReference type="Pfam" id="PF00672">
    <property type="entry name" value="HAMP"/>
    <property type="match status" value="1"/>
</dbReference>
<name>A0ABN1B824_9LACT</name>
<dbReference type="InterPro" id="IPR004089">
    <property type="entry name" value="MCPsignal_dom"/>
</dbReference>
<reference evidence="7 8" key="1">
    <citation type="journal article" date="2019" name="Int. J. Syst. Evol. Microbiol.">
        <title>The Global Catalogue of Microorganisms (GCM) 10K type strain sequencing project: providing services to taxonomists for standard genome sequencing and annotation.</title>
        <authorList>
            <consortium name="The Broad Institute Genomics Platform"/>
            <consortium name="The Broad Institute Genome Sequencing Center for Infectious Disease"/>
            <person name="Wu L."/>
            <person name="Ma J."/>
        </authorList>
    </citation>
    <scope>NUCLEOTIDE SEQUENCE [LARGE SCALE GENOMIC DNA]</scope>
    <source>
        <strain evidence="7 8">JCM 14232</strain>
    </source>
</reference>
<dbReference type="Gene3D" id="6.10.340.10">
    <property type="match status" value="1"/>
</dbReference>
<protein>
    <submittedName>
        <fullName evidence="7">Methyl-accepting chemotaxis protein</fullName>
    </submittedName>
</protein>
<dbReference type="PROSITE" id="PS50885">
    <property type="entry name" value="HAMP"/>
    <property type="match status" value="1"/>
</dbReference>
<dbReference type="EMBL" id="BAAADA010000185">
    <property type="protein sequence ID" value="GAA0492315.1"/>
    <property type="molecule type" value="Genomic_DNA"/>
</dbReference>
<evidence type="ECO:0000259" key="6">
    <source>
        <dbReference type="PROSITE" id="PS50885"/>
    </source>
</evidence>
<feature type="transmembrane region" description="Helical" evidence="4">
    <location>
        <begin position="85"/>
        <end position="106"/>
    </location>
</feature>
<evidence type="ECO:0000256" key="3">
    <source>
        <dbReference type="PROSITE-ProRule" id="PRU00284"/>
    </source>
</evidence>
<dbReference type="PANTHER" id="PTHR32089:SF114">
    <property type="entry name" value="METHYL-ACCEPTING CHEMOTAXIS PROTEIN MCPB"/>
    <property type="match status" value="1"/>
</dbReference>
<keyword evidence="8" id="KW-1185">Reference proteome</keyword>
<evidence type="ECO:0000259" key="5">
    <source>
        <dbReference type="PROSITE" id="PS50111"/>
    </source>
</evidence>
<dbReference type="Pfam" id="PF00015">
    <property type="entry name" value="MCPsignal"/>
    <property type="match status" value="1"/>
</dbReference>
<proteinExistence type="inferred from homology"/>
<sequence length="468" mass="50227">MAQLIPGEEIDQLVQTHDDWTQQMLTKVFDVYAAGDPALAEANLGELAPTTTALLNELSDRAVAREQQINQMRSDMIASGQQSMIFDLIISVIVIVISIVIALVTARSIAKPINKVVDKVALITNGELHTAPLNIQAADETGKLASSINEMETSLRQIITNISDASYQLTLNSKELSESAQEVMSGTDQVAMTMQELAVGSETQAGSASKLSVIMDSFVQMVSQTSDNGEAITSLSSKVLEDTTKGKELMDESEQQMHKIDKLVKDSVTRVDKLDAQTQEISNLVEIIQAIANQTNLLALNAAIEAARAGEQGKGFAVVADEVRKLAEEVNTSVKEITGFVGTIQAESKNVSESLQAGYKEVAEGSIKISETGRTFNTITQSLHRMSDRITDINTSLQDIEHNTIDMNTSIEEIASVSEESAAGVEQTSASAQQISSSMDEVAGNGGKVSQLVALAENMDNIVSNFTL</sequence>
<organism evidence="7 8">
    <name type="scientific">Alkalibacterium indicireducens</name>
    <dbReference type="NCBI Taxonomy" id="398758"/>
    <lineage>
        <taxon>Bacteria</taxon>
        <taxon>Bacillati</taxon>
        <taxon>Bacillota</taxon>
        <taxon>Bacilli</taxon>
        <taxon>Lactobacillales</taxon>
        <taxon>Carnobacteriaceae</taxon>
        <taxon>Alkalibacterium</taxon>
    </lineage>
</organism>
<comment type="similarity">
    <text evidence="2">Belongs to the methyl-accepting chemotaxis (MCP) protein family.</text>
</comment>
<dbReference type="InterPro" id="IPR003660">
    <property type="entry name" value="HAMP_dom"/>
</dbReference>
<dbReference type="CDD" id="cd11386">
    <property type="entry name" value="MCP_signal"/>
    <property type="match status" value="1"/>
</dbReference>
<dbReference type="RefSeq" id="WP_346025298.1">
    <property type="nucleotide sequence ID" value="NZ_BAAADA010000185.1"/>
</dbReference>
<feature type="domain" description="HAMP" evidence="6">
    <location>
        <begin position="107"/>
        <end position="160"/>
    </location>
</feature>
<evidence type="ECO:0000256" key="4">
    <source>
        <dbReference type="SAM" id="Phobius"/>
    </source>
</evidence>
<dbReference type="SMART" id="SM00304">
    <property type="entry name" value="HAMP"/>
    <property type="match status" value="2"/>
</dbReference>
<dbReference type="CDD" id="cd06225">
    <property type="entry name" value="HAMP"/>
    <property type="match status" value="1"/>
</dbReference>
<accession>A0ABN1B824</accession>
<dbReference type="SUPFAM" id="SSF58104">
    <property type="entry name" value="Methyl-accepting chemotaxis protein (MCP) signaling domain"/>
    <property type="match status" value="1"/>
</dbReference>
<evidence type="ECO:0000313" key="7">
    <source>
        <dbReference type="EMBL" id="GAA0492315.1"/>
    </source>
</evidence>
<dbReference type="PANTHER" id="PTHR32089">
    <property type="entry name" value="METHYL-ACCEPTING CHEMOTAXIS PROTEIN MCPB"/>
    <property type="match status" value="1"/>
</dbReference>
<keyword evidence="4" id="KW-0812">Transmembrane</keyword>
<comment type="caution">
    <text evidence="7">The sequence shown here is derived from an EMBL/GenBank/DDBJ whole genome shotgun (WGS) entry which is preliminary data.</text>
</comment>
<dbReference type="PROSITE" id="PS50111">
    <property type="entry name" value="CHEMOTAXIS_TRANSDUC_2"/>
    <property type="match status" value="1"/>
</dbReference>
<keyword evidence="1 3" id="KW-0807">Transducer</keyword>
<dbReference type="Gene3D" id="1.10.287.950">
    <property type="entry name" value="Methyl-accepting chemotaxis protein"/>
    <property type="match status" value="1"/>
</dbReference>
<keyword evidence="4" id="KW-0472">Membrane</keyword>
<evidence type="ECO:0000256" key="2">
    <source>
        <dbReference type="ARBA" id="ARBA00029447"/>
    </source>
</evidence>
<evidence type="ECO:0000256" key="1">
    <source>
        <dbReference type="ARBA" id="ARBA00023224"/>
    </source>
</evidence>
<gene>
    <name evidence="7" type="ORF">GCM10008936_19330</name>
</gene>
<evidence type="ECO:0000313" key="8">
    <source>
        <dbReference type="Proteomes" id="UP001410648"/>
    </source>
</evidence>
<dbReference type="Proteomes" id="UP001410648">
    <property type="component" value="Unassembled WGS sequence"/>
</dbReference>
<dbReference type="SMART" id="SM00283">
    <property type="entry name" value="MA"/>
    <property type="match status" value="1"/>
</dbReference>
<feature type="domain" description="Methyl-accepting transducer" evidence="5">
    <location>
        <begin position="179"/>
        <end position="436"/>
    </location>
</feature>